<dbReference type="Pfam" id="PF09359">
    <property type="entry name" value="VTC"/>
    <property type="match status" value="1"/>
</dbReference>
<dbReference type="EMBL" id="CAJB01000113">
    <property type="protein sequence ID" value="CCH77516.1"/>
    <property type="molecule type" value="Genomic_DNA"/>
</dbReference>
<evidence type="ECO:0000313" key="2">
    <source>
        <dbReference type="EMBL" id="CCH77516.1"/>
    </source>
</evidence>
<dbReference type="Proteomes" id="UP000035721">
    <property type="component" value="Unassembled WGS sequence"/>
</dbReference>
<gene>
    <name evidence="2" type="ORF">BN12_200012</name>
</gene>
<dbReference type="InterPro" id="IPR018966">
    <property type="entry name" value="VTC_domain"/>
</dbReference>
<dbReference type="CDD" id="cd07750">
    <property type="entry name" value="PolyPPase_VTC_like"/>
    <property type="match status" value="1"/>
</dbReference>
<evidence type="ECO:0000313" key="3">
    <source>
        <dbReference type="Proteomes" id="UP000035721"/>
    </source>
</evidence>
<dbReference type="STRING" id="1194083.BN12_200012"/>
<dbReference type="InterPro" id="IPR042267">
    <property type="entry name" value="VTC_sf"/>
</dbReference>
<accession>A0A077LV08</accession>
<dbReference type="GO" id="GO:0006799">
    <property type="term" value="P:polyphosphate biosynthetic process"/>
    <property type="evidence" value="ECO:0007669"/>
    <property type="project" value="UniProtKB-ARBA"/>
</dbReference>
<organism evidence="2 3">
    <name type="scientific">Nostocoides japonicum T1-X7</name>
    <dbReference type="NCBI Taxonomy" id="1194083"/>
    <lineage>
        <taxon>Bacteria</taxon>
        <taxon>Bacillati</taxon>
        <taxon>Actinomycetota</taxon>
        <taxon>Actinomycetes</taxon>
        <taxon>Micrococcales</taxon>
        <taxon>Intrasporangiaceae</taxon>
        <taxon>Nostocoides</taxon>
    </lineage>
</organism>
<name>A0A077LV08_9MICO</name>
<sequence length="265" mass="29338">MTDPAVAAALDLAERAGPTSLAEVFDAAALQERVDRKYLVRSADLTTLLGPVLTGSRCLEIEGVRQFRYESVYFDTADLRCYRDHVQGRRIRAKVRTRTYADSGECVLEVKRSGSRDLTLKDRMPWDAVRADVIGPEGEAFVAERVPFVAGPWRPAAATSYLRCTFLVGRQERTTVDAGLRFSRGERVVRARPAWTLVESKTAGPRGAVDRALAAGGYRPVSASKYCLAVALLEPSVRSNPWHRIMRRQFGWRPTPGVGRAGWAA</sequence>
<keyword evidence="3" id="KW-1185">Reference proteome</keyword>
<feature type="domain" description="VTC" evidence="1">
    <location>
        <begin position="33"/>
        <end position="233"/>
    </location>
</feature>
<protein>
    <recommendedName>
        <fullName evidence="1">VTC domain-containing protein</fullName>
    </recommendedName>
</protein>
<proteinExistence type="predicted"/>
<comment type="caution">
    <text evidence="2">The sequence shown here is derived from an EMBL/GenBank/DDBJ whole genome shotgun (WGS) entry which is preliminary data.</text>
</comment>
<reference evidence="2 3" key="1">
    <citation type="journal article" date="2013" name="ISME J.">
        <title>A metabolic model for members of the genus Tetrasphaera involved in enhanced biological phosphorus removal.</title>
        <authorList>
            <person name="Kristiansen R."/>
            <person name="Nguyen H.T.T."/>
            <person name="Saunders A.M."/>
            <person name="Nielsen J.L."/>
            <person name="Wimmer R."/>
            <person name="Le V.Q."/>
            <person name="McIlroy S.J."/>
            <person name="Petrovski S."/>
            <person name="Seviour R.J."/>
            <person name="Calteau A."/>
            <person name="Nielsen K.L."/>
            <person name="Nielsen P.H."/>
        </authorList>
    </citation>
    <scope>NUCLEOTIDE SEQUENCE [LARGE SCALE GENOMIC DNA]</scope>
    <source>
        <strain evidence="2 3">T1-X7</strain>
    </source>
</reference>
<dbReference type="RefSeq" id="WP_157635336.1">
    <property type="nucleotide sequence ID" value="NZ_HF570958.1"/>
</dbReference>
<dbReference type="OrthoDB" id="148766at2"/>
<evidence type="ECO:0000259" key="1">
    <source>
        <dbReference type="Pfam" id="PF09359"/>
    </source>
</evidence>
<dbReference type="AlphaFoldDB" id="A0A077LV08"/>
<dbReference type="Gene3D" id="3.20.100.30">
    <property type="entry name" value="VTC, catalytic tunnel domain"/>
    <property type="match status" value="1"/>
</dbReference>